<organism evidence="2">
    <name type="scientific">Ditylum brightwellii</name>
    <dbReference type="NCBI Taxonomy" id="49249"/>
    <lineage>
        <taxon>Eukaryota</taxon>
        <taxon>Sar</taxon>
        <taxon>Stramenopiles</taxon>
        <taxon>Ochrophyta</taxon>
        <taxon>Bacillariophyta</taxon>
        <taxon>Mediophyceae</taxon>
        <taxon>Lithodesmiophycidae</taxon>
        <taxon>Lithodesmiales</taxon>
        <taxon>Lithodesmiaceae</taxon>
        <taxon>Ditylum</taxon>
    </lineage>
</organism>
<dbReference type="GO" id="GO:0016788">
    <property type="term" value="F:hydrolase activity, acting on ester bonds"/>
    <property type="evidence" value="ECO:0007669"/>
    <property type="project" value="InterPro"/>
</dbReference>
<feature type="region of interest" description="Disordered" evidence="1">
    <location>
        <begin position="316"/>
        <end position="339"/>
    </location>
</feature>
<dbReference type="AlphaFoldDB" id="A0A7S2E7L1"/>
<dbReference type="InterPro" id="IPR001087">
    <property type="entry name" value="GDSL"/>
</dbReference>
<evidence type="ECO:0000256" key="1">
    <source>
        <dbReference type="SAM" id="MobiDB-lite"/>
    </source>
</evidence>
<dbReference type="InterPro" id="IPR045136">
    <property type="entry name" value="Iah1-like"/>
</dbReference>
<dbReference type="PANTHER" id="PTHR14209">
    <property type="entry name" value="ISOAMYL ACETATE-HYDROLYZING ESTERASE 1"/>
    <property type="match status" value="1"/>
</dbReference>
<evidence type="ECO:0008006" key="3">
    <source>
        <dbReference type="Google" id="ProtNLM"/>
    </source>
</evidence>
<dbReference type="Pfam" id="PF00657">
    <property type="entry name" value="Lipase_GDSL"/>
    <property type="match status" value="1"/>
</dbReference>
<accession>A0A7S2E7L1</accession>
<reference evidence="2" key="1">
    <citation type="submission" date="2021-01" db="EMBL/GenBank/DDBJ databases">
        <authorList>
            <person name="Corre E."/>
            <person name="Pelletier E."/>
            <person name="Niang G."/>
            <person name="Scheremetjew M."/>
            <person name="Finn R."/>
            <person name="Kale V."/>
            <person name="Holt S."/>
            <person name="Cochrane G."/>
            <person name="Meng A."/>
            <person name="Brown T."/>
            <person name="Cohen L."/>
        </authorList>
    </citation>
    <scope>NUCLEOTIDE SEQUENCE</scope>
    <source>
        <strain evidence="2">Pop2</strain>
    </source>
</reference>
<dbReference type="EMBL" id="HBGN01009005">
    <property type="protein sequence ID" value="CAD9320127.1"/>
    <property type="molecule type" value="Transcribed_RNA"/>
</dbReference>
<dbReference type="SUPFAM" id="SSF52266">
    <property type="entry name" value="SGNH hydrolase"/>
    <property type="match status" value="1"/>
</dbReference>
<protein>
    <recommendedName>
        <fullName evidence="3">SGNH hydrolase-type esterase domain-containing protein</fullName>
    </recommendedName>
</protein>
<proteinExistence type="predicted"/>
<gene>
    <name evidence="2" type="ORF">DBRI1063_LOCUS5786</name>
</gene>
<dbReference type="CDD" id="cd01838">
    <property type="entry name" value="Isoamyl_acetate_hydrolase_like"/>
    <property type="match status" value="1"/>
</dbReference>
<dbReference type="Gene3D" id="3.40.50.1110">
    <property type="entry name" value="SGNH hydrolase"/>
    <property type="match status" value="1"/>
</dbReference>
<sequence length="339" mass="38024">MSTDAPTPSNSSPELKSTASATTTSTKNGRPKIVLWGDSITQMSSSALDSGFSAHLSDAYQRRADVYNRGYSGYNTDWFLSYCKTTEGYNDILTLGGIDHTASGKGKEKSSVELVTIFFGANDASHHIHNKRQHVPLDKYKSNLKELIMLARKWYGQKVKIILMSPPPVYHAQRLQYQIDRYGKEKATGILERTLELSGEYAKVVGEVVNEAENENVAFLDLWTSMQEEDKDGWSRFLSDGLHLSRDGNIFVGKALLQTIAKHFPQVAVHADQQTGLWGNSASKCGEALERFGPWHDEINFEQEIFAKMKKFEKELEGGGNESLKRKRDESIGDDKMEK</sequence>
<feature type="compositionally biased region" description="Low complexity" evidence="1">
    <location>
        <begin position="17"/>
        <end position="26"/>
    </location>
</feature>
<evidence type="ECO:0000313" key="2">
    <source>
        <dbReference type="EMBL" id="CAD9320127.1"/>
    </source>
</evidence>
<name>A0A7S2E7L1_9STRA</name>
<dbReference type="PANTHER" id="PTHR14209:SF19">
    <property type="entry name" value="ISOAMYL ACETATE-HYDROLYZING ESTERASE 1 HOMOLOG"/>
    <property type="match status" value="1"/>
</dbReference>
<feature type="region of interest" description="Disordered" evidence="1">
    <location>
        <begin position="1"/>
        <end position="26"/>
    </location>
</feature>
<dbReference type="InterPro" id="IPR036514">
    <property type="entry name" value="SGNH_hydro_sf"/>
</dbReference>
<feature type="compositionally biased region" description="Polar residues" evidence="1">
    <location>
        <begin position="1"/>
        <end position="15"/>
    </location>
</feature>